<keyword evidence="1" id="KW-0547">Nucleotide-binding</keyword>
<dbReference type="Pfam" id="PF13380">
    <property type="entry name" value="CoA_binding_2"/>
    <property type="match status" value="1"/>
</dbReference>
<sequence length="726" mass="77293">MSAKDHPLLPFFDPQSVAVIGASSDADKLGGRVIRFMLKAGYRGKIFPINRKAGNVQGLRCYASLADVPQQVDQAVIIVPASAAQEALQACIDHGIKHVQILSSGFAEEDDIGRQRQETLARMAREHGVRLIGPNCLGIVSVPNRYFATFSTALEALSPQPGGISFATQSGAFGSCAYAQAIQRGLGIARIVATGNEADVDVAQCIDFLASDPETRVICGAIEGCRSGDVLRRALLRASAAGKAVVLMKVGTSSRGQLAAATHTGAIAGNDRVFDTVVRECGAWRARTIEEMLDIAYLCTQLPAPRNSSAGILTVSGGIGVLMTDDAERHGIAIPGIPAPLQDQVHDLVPFAIGDNPLDTTAQISAIPGGIAGLARLMLAQTEWSTLCIYLAQIPCDERRFPPLLEDLGKLRAEYPDRLIVLVGPHSERMRVALEEQGMVIFSDPGRAIAALGAACAMAERRNCLHDTLRDKDTVRGIRQASGRALPALPDAPLDEFQAKQILARYGLPVLAERLCTCAEDAVLAAQEIGFPVVAKIVSPEIRHKTEIGGVMLNLADAGAVREAYATLQARARAHDEKATLSGVLISPMIEPGTETILGVHMDPLFGPMIMFGMGGISVELFEDVAFASAPLTERRAYQLIESIKGYKLLKGWRGQPALDTGLLVKALIGLSELACDWREALVSIDVNPFVLKHDTAVCLDALIVTRKPPAALASRDTACMATSSC</sequence>
<accession>A0ABV8P1E7</accession>
<organism evidence="3 4">
    <name type="scientific">Candidimonas humi</name>
    <dbReference type="NCBI Taxonomy" id="683355"/>
    <lineage>
        <taxon>Bacteria</taxon>
        <taxon>Pseudomonadati</taxon>
        <taxon>Pseudomonadota</taxon>
        <taxon>Betaproteobacteria</taxon>
        <taxon>Burkholderiales</taxon>
        <taxon>Alcaligenaceae</taxon>
        <taxon>Candidimonas</taxon>
    </lineage>
</organism>
<dbReference type="InterPro" id="IPR003781">
    <property type="entry name" value="CoA-bd"/>
</dbReference>
<dbReference type="InterPro" id="IPR011761">
    <property type="entry name" value="ATP-grasp"/>
</dbReference>
<dbReference type="Proteomes" id="UP001595848">
    <property type="component" value="Unassembled WGS sequence"/>
</dbReference>
<feature type="domain" description="ATP-grasp" evidence="2">
    <location>
        <begin position="500"/>
        <end position="536"/>
    </location>
</feature>
<dbReference type="RefSeq" id="WP_217965564.1">
    <property type="nucleotide sequence ID" value="NZ_JAHTBN010000007.1"/>
</dbReference>
<dbReference type="GO" id="GO:0016874">
    <property type="term" value="F:ligase activity"/>
    <property type="evidence" value="ECO:0007669"/>
    <property type="project" value="UniProtKB-KW"/>
</dbReference>
<protein>
    <submittedName>
        <fullName evidence="3">Acetate--CoA ligase family protein</fullName>
    </submittedName>
</protein>
<evidence type="ECO:0000313" key="4">
    <source>
        <dbReference type="Proteomes" id="UP001595848"/>
    </source>
</evidence>
<dbReference type="Pfam" id="PF13607">
    <property type="entry name" value="Succ_CoA_lig"/>
    <property type="match status" value="1"/>
</dbReference>
<keyword evidence="4" id="KW-1185">Reference proteome</keyword>
<gene>
    <name evidence="3" type="ORF">ACFOY1_11870</name>
</gene>
<dbReference type="PROSITE" id="PS50975">
    <property type="entry name" value="ATP_GRASP"/>
    <property type="match status" value="1"/>
</dbReference>
<reference evidence="4" key="1">
    <citation type="journal article" date="2019" name="Int. J. Syst. Evol. Microbiol.">
        <title>The Global Catalogue of Microorganisms (GCM) 10K type strain sequencing project: providing services to taxonomists for standard genome sequencing and annotation.</title>
        <authorList>
            <consortium name="The Broad Institute Genomics Platform"/>
            <consortium name="The Broad Institute Genome Sequencing Center for Infectious Disease"/>
            <person name="Wu L."/>
            <person name="Ma J."/>
        </authorList>
    </citation>
    <scope>NUCLEOTIDE SEQUENCE [LARGE SCALE GENOMIC DNA]</scope>
    <source>
        <strain evidence="4">LMG 24813</strain>
    </source>
</reference>
<dbReference type="EMBL" id="JBHSBV010000004">
    <property type="protein sequence ID" value="MFC4201652.1"/>
    <property type="molecule type" value="Genomic_DNA"/>
</dbReference>
<dbReference type="InterPro" id="IPR032875">
    <property type="entry name" value="Succ_CoA_lig_flav_dom"/>
</dbReference>
<name>A0ABV8P1E7_9BURK</name>
<keyword evidence="1" id="KW-0067">ATP-binding</keyword>
<proteinExistence type="predicted"/>
<evidence type="ECO:0000256" key="1">
    <source>
        <dbReference type="PROSITE-ProRule" id="PRU00409"/>
    </source>
</evidence>
<keyword evidence="3" id="KW-0436">Ligase</keyword>
<comment type="caution">
    <text evidence="3">The sequence shown here is derived from an EMBL/GenBank/DDBJ whole genome shotgun (WGS) entry which is preliminary data.</text>
</comment>
<dbReference type="SMART" id="SM00881">
    <property type="entry name" value="CoA_binding"/>
    <property type="match status" value="1"/>
</dbReference>
<evidence type="ECO:0000313" key="3">
    <source>
        <dbReference type="EMBL" id="MFC4201652.1"/>
    </source>
</evidence>
<dbReference type="Pfam" id="PF13549">
    <property type="entry name" value="ATP-grasp_5"/>
    <property type="match status" value="1"/>
</dbReference>
<dbReference type="PANTHER" id="PTHR42793:SF4">
    <property type="entry name" value="BLL6376 PROTEIN"/>
    <property type="match status" value="1"/>
</dbReference>
<evidence type="ECO:0000259" key="2">
    <source>
        <dbReference type="PROSITE" id="PS50975"/>
    </source>
</evidence>
<dbReference type="PANTHER" id="PTHR42793">
    <property type="entry name" value="COA BINDING DOMAIN CONTAINING PROTEIN"/>
    <property type="match status" value="1"/>
</dbReference>